<feature type="region of interest" description="Disordered" evidence="8">
    <location>
        <begin position="298"/>
        <end position="438"/>
    </location>
</feature>
<protein>
    <recommendedName>
        <fullName evidence="9">CBF1-interacting co-repressor CIR N-terminal domain-containing protein</fullName>
    </recommendedName>
</protein>
<evidence type="ECO:0000256" key="7">
    <source>
        <dbReference type="ARBA" id="ARBA00023242"/>
    </source>
</evidence>
<dbReference type="InterPro" id="IPR022209">
    <property type="entry name" value="CWC25"/>
</dbReference>
<accession>A0A1A9UL26</accession>
<dbReference type="PANTHER" id="PTHR16196">
    <property type="entry name" value="CELL CYCLE CONTROL PROTEIN CWF25"/>
    <property type="match status" value="1"/>
</dbReference>
<feature type="compositionally biased region" description="Basic residues" evidence="8">
    <location>
        <begin position="303"/>
        <end position="312"/>
    </location>
</feature>
<dbReference type="SMART" id="SM01083">
    <property type="entry name" value="Cir_N"/>
    <property type="match status" value="1"/>
</dbReference>
<comment type="similarity">
    <text evidence="2">Belongs to the CWC25 family.</text>
</comment>
<keyword evidence="6" id="KW-0508">mRNA splicing</keyword>
<proteinExistence type="inferred from homology"/>
<feature type="domain" description="CBF1-interacting co-repressor CIR N-terminal" evidence="9">
    <location>
        <begin position="52"/>
        <end position="88"/>
    </location>
</feature>
<feature type="region of interest" description="Disordered" evidence="8">
    <location>
        <begin position="224"/>
        <end position="260"/>
    </location>
</feature>
<feature type="compositionally biased region" description="Basic residues" evidence="8">
    <location>
        <begin position="234"/>
        <end position="250"/>
    </location>
</feature>
<feature type="compositionally biased region" description="Basic and acidic residues" evidence="8">
    <location>
        <begin position="413"/>
        <end position="425"/>
    </location>
</feature>
<evidence type="ECO:0000256" key="3">
    <source>
        <dbReference type="ARBA" id="ARBA00022664"/>
    </source>
</evidence>
<evidence type="ECO:0000256" key="2">
    <source>
        <dbReference type="ARBA" id="ARBA00006695"/>
    </source>
</evidence>
<name>A0A1A9UL26_GLOAU</name>
<sequence length="503" mass="59758">MQLSIDGGSKWLKEEQETKYLLKIFFKLFIILLGEKFHSNSMGGGDLNQKKSWHPHTLKNQEKVWKAEQAKCEEEKKVDDLRKEIQKERNREELTRLSRENGLLSTVNDSDKKLEWMYKNNNELINREEYLLGRAVDKSFETLLAEEKLQQQQNMVGLKQPLNHVEHDVIPFSIRSYKNLESTEQVDLQRKVMEDPLMLIKQRELESRRKILENPVKLKELHKMLKGDNNLQKVSKKSKKSKKAKRKKSKHADADSDSDLDNKLAKKLRNGLLGKDNDLTKLLDSKFETISKELDRAAEKSKLHMKKKKHKRDNRESESRRPSSKKRRSESRELIGNISARARNDNNRKISSTKSTREDHDSKKYSSQRNDRIKERSEKRNSRSRSDRRLTRSRSRSKEKSSQRASSHNRKSKLSEKEREAKLKEMMSNATWREEERSEKVQKHREAYEREERNHRTRDFDKEFLNKQLKKAMQNNPSVESRIKSNLNNVQRTWTKILPENKF</sequence>
<keyword evidence="4" id="KW-0747">Spliceosome</keyword>
<keyword evidence="7" id="KW-0539">Nucleus</keyword>
<evidence type="ECO:0000256" key="8">
    <source>
        <dbReference type="SAM" id="MobiDB-lite"/>
    </source>
</evidence>
<evidence type="ECO:0000259" key="9">
    <source>
        <dbReference type="SMART" id="SM01083"/>
    </source>
</evidence>
<dbReference type="STRING" id="7395.A0A1A9UL26"/>
<dbReference type="Proteomes" id="UP000078200">
    <property type="component" value="Unassembled WGS sequence"/>
</dbReference>
<evidence type="ECO:0000256" key="4">
    <source>
        <dbReference type="ARBA" id="ARBA00022728"/>
    </source>
</evidence>
<dbReference type="GO" id="GO:0005684">
    <property type="term" value="C:U2-type spliceosomal complex"/>
    <property type="evidence" value="ECO:0007669"/>
    <property type="project" value="TreeGrafter"/>
</dbReference>
<evidence type="ECO:0000256" key="5">
    <source>
        <dbReference type="ARBA" id="ARBA00023054"/>
    </source>
</evidence>
<dbReference type="InterPro" id="IPR019339">
    <property type="entry name" value="CIR_N_dom"/>
</dbReference>
<dbReference type="GO" id="GO:0000398">
    <property type="term" value="P:mRNA splicing, via spliceosome"/>
    <property type="evidence" value="ECO:0007669"/>
    <property type="project" value="TreeGrafter"/>
</dbReference>
<keyword evidence="5" id="KW-0175">Coiled coil</keyword>
<dbReference type="InterPro" id="IPR051376">
    <property type="entry name" value="CWC25_splicing_factor"/>
</dbReference>
<dbReference type="EnsemblMetazoa" id="GAUT007978-RA">
    <property type="protein sequence ID" value="GAUT007978-PA"/>
    <property type="gene ID" value="GAUT007978"/>
</dbReference>
<keyword evidence="3" id="KW-0507">mRNA processing</keyword>
<comment type="subcellular location">
    <subcellularLocation>
        <location evidence="1">Nucleus</location>
    </subcellularLocation>
</comment>
<dbReference type="PANTHER" id="PTHR16196:SF0">
    <property type="entry name" value="PRE-MRNA-SPLICING FACTOR CWC25 HOMOLOG"/>
    <property type="match status" value="1"/>
</dbReference>
<dbReference type="VEuPathDB" id="VectorBase:GAUT007978"/>
<keyword evidence="11" id="KW-1185">Reference proteome</keyword>
<evidence type="ECO:0000313" key="11">
    <source>
        <dbReference type="Proteomes" id="UP000078200"/>
    </source>
</evidence>
<organism evidence="10 11">
    <name type="scientific">Glossina austeni</name>
    <name type="common">Savannah tsetse fly</name>
    <dbReference type="NCBI Taxonomy" id="7395"/>
    <lineage>
        <taxon>Eukaryota</taxon>
        <taxon>Metazoa</taxon>
        <taxon>Ecdysozoa</taxon>
        <taxon>Arthropoda</taxon>
        <taxon>Hexapoda</taxon>
        <taxon>Insecta</taxon>
        <taxon>Pterygota</taxon>
        <taxon>Neoptera</taxon>
        <taxon>Endopterygota</taxon>
        <taxon>Diptera</taxon>
        <taxon>Brachycera</taxon>
        <taxon>Muscomorpha</taxon>
        <taxon>Hippoboscoidea</taxon>
        <taxon>Glossinidae</taxon>
        <taxon>Glossina</taxon>
    </lineage>
</organism>
<evidence type="ECO:0000256" key="6">
    <source>
        <dbReference type="ARBA" id="ARBA00023187"/>
    </source>
</evidence>
<evidence type="ECO:0000313" key="10">
    <source>
        <dbReference type="EnsemblMetazoa" id="GAUT007978-PA"/>
    </source>
</evidence>
<dbReference type="Pfam" id="PF12542">
    <property type="entry name" value="CWC25"/>
    <property type="match status" value="1"/>
</dbReference>
<evidence type="ECO:0000256" key="1">
    <source>
        <dbReference type="ARBA" id="ARBA00004123"/>
    </source>
</evidence>
<dbReference type="AlphaFoldDB" id="A0A1A9UL26"/>
<dbReference type="Pfam" id="PF10197">
    <property type="entry name" value="Cir_N"/>
    <property type="match status" value="1"/>
</dbReference>
<feature type="compositionally biased region" description="Basic and acidic residues" evidence="8">
    <location>
        <begin position="355"/>
        <end position="402"/>
    </location>
</feature>
<reference evidence="10" key="1">
    <citation type="submission" date="2020-05" db="UniProtKB">
        <authorList>
            <consortium name="EnsemblMetazoa"/>
        </authorList>
    </citation>
    <scope>IDENTIFICATION</scope>
    <source>
        <strain evidence="10">TTRI</strain>
    </source>
</reference>